<evidence type="ECO:0000313" key="2">
    <source>
        <dbReference type="Proteomes" id="UP001150925"/>
    </source>
</evidence>
<accession>A0A9W8AN27</accession>
<evidence type="ECO:0000313" key="1">
    <source>
        <dbReference type="EMBL" id="KAJ1960777.1"/>
    </source>
</evidence>
<gene>
    <name evidence="1" type="ORF">IWQ62_004100</name>
</gene>
<dbReference type="AlphaFoldDB" id="A0A9W8AN27"/>
<sequence>PHVGLVSPSPYDPSINADSQIATGKEEISVDNKYDDPRDRGLHSDFKNFVGRILGGNPQQFRRIDEHYYETQAVKEFVHAVNTGHFPHEFELENEAEVVDLFRYELSNYNQGDTEKPEWLGESLLLRAYFRKKECPQVKSEIYNLLASVDRLSTEMYHTKLFNAKGTLQKKTEERLINDLKIVLRNIIVALTAYSLQFADYNFLTKIGTLLDVKAVGLVESAAHAYTAVLTLADSQDKKMEDSKKLRRMYNNYNINLKRDNVEIPIRRLFRKKVGFGCYGYFRLENSYKKLKAYLKFCQDAKPEKCHEKLKLPEYKKGSGDADTCLELFPGFEIRKEEKTYRFNDFTTVRYEEKSSGLGSFMANFIQGTSQGPQE</sequence>
<comment type="caution">
    <text evidence="1">The sequence shown here is derived from an EMBL/GenBank/DDBJ whole genome shotgun (WGS) entry which is preliminary data.</text>
</comment>
<keyword evidence="2" id="KW-1185">Reference proteome</keyword>
<reference evidence="1" key="1">
    <citation type="submission" date="2022-07" db="EMBL/GenBank/DDBJ databases">
        <title>Phylogenomic reconstructions and comparative analyses of Kickxellomycotina fungi.</title>
        <authorList>
            <person name="Reynolds N.K."/>
            <person name="Stajich J.E."/>
            <person name="Barry K."/>
            <person name="Grigoriev I.V."/>
            <person name="Crous P."/>
            <person name="Smith M.E."/>
        </authorList>
    </citation>
    <scope>NUCLEOTIDE SEQUENCE</scope>
    <source>
        <strain evidence="1">RSA 1196</strain>
    </source>
</reference>
<feature type="non-terminal residue" evidence="1">
    <location>
        <position position="375"/>
    </location>
</feature>
<dbReference type="EMBL" id="JANBPY010001269">
    <property type="protein sequence ID" value="KAJ1960777.1"/>
    <property type="molecule type" value="Genomic_DNA"/>
</dbReference>
<organism evidence="1 2">
    <name type="scientific">Dispira parvispora</name>
    <dbReference type="NCBI Taxonomy" id="1520584"/>
    <lineage>
        <taxon>Eukaryota</taxon>
        <taxon>Fungi</taxon>
        <taxon>Fungi incertae sedis</taxon>
        <taxon>Zoopagomycota</taxon>
        <taxon>Kickxellomycotina</taxon>
        <taxon>Dimargaritomycetes</taxon>
        <taxon>Dimargaritales</taxon>
        <taxon>Dimargaritaceae</taxon>
        <taxon>Dispira</taxon>
    </lineage>
</organism>
<protein>
    <submittedName>
        <fullName evidence="1">Uncharacterized protein</fullName>
    </submittedName>
</protein>
<name>A0A9W8AN27_9FUNG</name>
<proteinExistence type="predicted"/>
<dbReference type="Proteomes" id="UP001150925">
    <property type="component" value="Unassembled WGS sequence"/>
</dbReference>